<keyword evidence="2" id="KW-1185">Reference proteome</keyword>
<dbReference type="OrthoDB" id="164800at2"/>
<dbReference type="AlphaFoldDB" id="A0A3P1SBD0"/>
<dbReference type="SUPFAM" id="SSF55729">
    <property type="entry name" value="Acyl-CoA N-acyltransferases (Nat)"/>
    <property type="match status" value="1"/>
</dbReference>
<proteinExistence type="predicted"/>
<keyword evidence="1" id="KW-0808">Transferase</keyword>
<dbReference type="InterPro" id="IPR016181">
    <property type="entry name" value="Acyl_CoA_acyltransferase"/>
</dbReference>
<protein>
    <submittedName>
        <fullName evidence="1">GNAT family N-acetyltransferase</fullName>
    </submittedName>
</protein>
<sequence length="279" mass="30792">MTSDSLLQIYDTQMRTDAEVFDAASVTRIGPVYAALLTSTRRGLVTYASLEGAGDIDALIDEVISHYRQVGTVRSFEWKARGHDEPADLCERLEAHGFSRDDAETVMVGDAEAILDAESPLPEGYRVERLTSREDLYAANELAAQVFNFSDARRAEYADRQTRRLYANKGAELWCVRYALDPTGPDRMVCTGRIEHIPGTDFSSLMGGTCLPEHRGLGLYRAITAARARSALAAGKRYLHADCTEYSRPILQRAGLQAVTTAIPMIYDFTPEAQAIQSA</sequence>
<gene>
    <name evidence="1" type="ORF">EII11_09735</name>
</gene>
<evidence type="ECO:0000313" key="2">
    <source>
        <dbReference type="Proteomes" id="UP000280444"/>
    </source>
</evidence>
<dbReference type="RefSeq" id="WP_124872193.1">
    <property type="nucleotide sequence ID" value="NZ_RQZF01000013.1"/>
</dbReference>
<organism evidence="1 2">
    <name type="scientific">Schaalia canis</name>
    <dbReference type="NCBI Taxonomy" id="100469"/>
    <lineage>
        <taxon>Bacteria</taxon>
        <taxon>Bacillati</taxon>
        <taxon>Actinomycetota</taxon>
        <taxon>Actinomycetes</taxon>
        <taxon>Actinomycetales</taxon>
        <taxon>Actinomycetaceae</taxon>
        <taxon>Schaalia</taxon>
    </lineage>
</organism>
<comment type="caution">
    <text evidence="1">The sequence shown here is derived from an EMBL/GenBank/DDBJ whole genome shotgun (WGS) entry which is preliminary data.</text>
</comment>
<reference evidence="1 2" key="1">
    <citation type="submission" date="2018-11" db="EMBL/GenBank/DDBJ databases">
        <title>Genomes From Bacteria Associated with the Canine Oral Cavity: a Test Case for Automated Genome-Based Taxonomic Assignment.</title>
        <authorList>
            <person name="Coil D.A."/>
            <person name="Jospin G."/>
            <person name="Darling A.E."/>
            <person name="Wallis C."/>
            <person name="Davis I.J."/>
            <person name="Harris S."/>
            <person name="Eisen J.A."/>
            <person name="Holcombe L.J."/>
            <person name="O'Flynn C."/>
        </authorList>
    </citation>
    <scope>NUCLEOTIDE SEQUENCE [LARGE SCALE GENOMIC DNA]</scope>
    <source>
        <strain evidence="1 2">OH770</strain>
    </source>
</reference>
<dbReference type="EMBL" id="RQZF01000013">
    <property type="protein sequence ID" value="RRC94581.1"/>
    <property type="molecule type" value="Genomic_DNA"/>
</dbReference>
<evidence type="ECO:0000313" key="1">
    <source>
        <dbReference type="EMBL" id="RRC94581.1"/>
    </source>
</evidence>
<accession>A0A3P1SBD0</accession>
<dbReference type="GO" id="GO:0016740">
    <property type="term" value="F:transferase activity"/>
    <property type="evidence" value="ECO:0007669"/>
    <property type="project" value="UniProtKB-KW"/>
</dbReference>
<dbReference type="Proteomes" id="UP000280444">
    <property type="component" value="Unassembled WGS sequence"/>
</dbReference>
<name>A0A3P1SBD0_9ACTO</name>
<dbReference type="Gene3D" id="3.40.630.30">
    <property type="match status" value="1"/>
</dbReference>